<dbReference type="Gene3D" id="3.90.550.10">
    <property type="entry name" value="Spore Coat Polysaccharide Biosynthesis Protein SpsA, Chain A"/>
    <property type="match status" value="1"/>
</dbReference>
<protein>
    <recommendedName>
        <fullName evidence="1">Glycosyltransferase 2-like domain-containing protein</fullName>
    </recommendedName>
</protein>
<dbReference type="PANTHER" id="PTHR48090">
    <property type="entry name" value="UNDECAPRENYL-PHOSPHATE 4-DEOXY-4-FORMAMIDO-L-ARABINOSE TRANSFERASE-RELATED"/>
    <property type="match status" value="1"/>
</dbReference>
<dbReference type="AlphaFoldDB" id="A0A2M6NSH4"/>
<dbReference type="SUPFAM" id="SSF53448">
    <property type="entry name" value="Nucleotide-diphospho-sugar transferases"/>
    <property type="match status" value="1"/>
</dbReference>
<evidence type="ECO:0000313" key="3">
    <source>
        <dbReference type="Proteomes" id="UP000228756"/>
    </source>
</evidence>
<comment type="caution">
    <text evidence="2">The sequence shown here is derived from an EMBL/GenBank/DDBJ whole genome shotgun (WGS) entry which is preliminary data.</text>
</comment>
<name>A0A2M6NSH4_9BACT</name>
<evidence type="ECO:0000259" key="1">
    <source>
        <dbReference type="Pfam" id="PF00535"/>
    </source>
</evidence>
<gene>
    <name evidence="2" type="ORF">COU42_02480</name>
</gene>
<sequence>MPCQVSIIIPTLNEEEGIAKTICSIPEKIRRDSEVLVADASADYTPIIAQNLGAKMIRTKKGKGRQMRYAVEKSKGDILIFLDGDGTDPAEYIPKLLEKLKTADLVLGCRSKKIFKNDYPMMRELYRFYRIFVAPPFRLLNFRVSDPLAGFRAIRRKDWDRLNLKSNTFEIETEMNIKAIKLGFVIKEVKIPNLKRCGGVLKSKFGTNPKMWFKILRLFLKYCEDEAIKAKIKKEIKNIFFYQKF</sequence>
<dbReference type="CDD" id="cd04179">
    <property type="entry name" value="DPM_DPG-synthase_like"/>
    <property type="match status" value="1"/>
</dbReference>
<dbReference type="EMBL" id="PFCJ01000022">
    <property type="protein sequence ID" value="PIR72167.1"/>
    <property type="molecule type" value="Genomic_DNA"/>
</dbReference>
<feature type="domain" description="Glycosyltransferase 2-like" evidence="1">
    <location>
        <begin position="6"/>
        <end position="158"/>
    </location>
</feature>
<dbReference type="InterPro" id="IPR029044">
    <property type="entry name" value="Nucleotide-diphossugar_trans"/>
</dbReference>
<reference evidence="3" key="1">
    <citation type="submission" date="2017-09" db="EMBL/GenBank/DDBJ databases">
        <title>Depth-based differentiation of microbial function through sediment-hosted aquifers and enrichment of novel symbionts in the deep terrestrial subsurface.</title>
        <authorList>
            <person name="Probst A.J."/>
            <person name="Ladd B."/>
            <person name="Jarett J.K."/>
            <person name="Geller-Mcgrath D.E."/>
            <person name="Sieber C.M.K."/>
            <person name="Emerson J.B."/>
            <person name="Anantharaman K."/>
            <person name="Thomas B.C."/>
            <person name="Malmstrom R."/>
            <person name="Stieglmeier M."/>
            <person name="Klingl A."/>
            <person name="Woyke T."/>
            <person name="Ryan C.M."/>
            <person name="Banfield J.F."/>
        </authorList>
    </citation>
    <scope>NUCLEOTIDE SEQUENCE [LARGE SCALE GENOMIC DNA]</scope>
</reference>
<dbReference type="PANTHER" id="PTHR48090:SF7">
    <property type="entry name" value="RFBJ PROTEIN"/>
    <property type="match status" value="1"/>
</dbReference>
<accession>A0A2M6NSH4</accession>
<dbReference type="Proteomes" id="UP000228756">
    <property type="component" value="Unassembled WGS sequence"/>
</dbReference>
<proteinExistence type="predicted"/>
<dbReference type="InterPro" id="IPR001173">
    <property type="entry name" value="Glyco_trans_2-like"/>
</dbReference>
<organism evidence="2 3">
    <name type="scientific">Candidatus Nealsonbacteria bacterium CG10_big_fil_rev_8_21_14_0_10_36_24</name>
    <dbReference type="NCBI Taxonomy" id="1974710"/>
    <lineage>
        <taxon>Bacteria</taxon>
        <taxon>Candidatus Nealsoniibacteriota</taxon>
    </lineage>
</organism>
<dbReference type="InterPro" id="IPR050256">
    <property type="entry name" value="Glycosyltransferase_2"/>
</dbReference>
<evidence type="ECO:0000313" key="2">
    <source>
        <dbReference type="EMBL" id="PIR72167.1"/>
    </source>
</evidence>
<dbReference type="Pfam" id="PF00535">
    <property type="entry name" value="Glycos_transf_2"/>
    <property type="match status" value="1"/>
</dbReference>